<dbReference type="Proteomes" id="UP000274046">
    <property type="component" value="Unassembled WGS sequence"/>
</dbReference>
<accession>A0A3N0BPI8</accession>
<name>A0A3N0BPI8_9SPHI</name>
<dbReference type="EMBL" id="RBEE01000043">
    <property type="protein sequence ID" value="RNL50756.1"/>
    <property type="molecule type" value="Genomic_DNA"/>
</dbReference>
<gene>
    <name evidence="1" type="ORF">D7004_17865</name>
</gene>
<keyword evidence="2" id="KW-1185">Reference proteome</keyword>
<sequence>MWTIKKSTSGYIEADPDEYIALRNKIKTALKEFYKRVFSYDANFVQSNIRFVCDTISTFERHNFNAEQWLEIERNGLFDIEWAKVKHNISIQPEELDIPF</sequence>
<comment type="caution">
    <text evidence="1">The sequence shown here is derived from an EMBL/GenBank/DDBJ whole genome shotgun (WGS) entry which is preliminary data.</text>
</comment>
<dbReference type="AlphaFoldDB" id="A0A3N0BPI8"/>
<evidence type="ECO:0000313" key="1">
    <source>
        <dbReference type="EMBL" id="RNL50756.1"/>
    </source>
</evidence>
<proteinExistence type="predicted"/>
<protein>
    <submittedName>
        <fullName evidence="1">Uncharacterized protein</fullName>
    </submittedName>
</protein>
<evidence type="ECO:0000313" key="2">
    <source>
        <dbReference type="Proteomes" id="UP000274046"/>
    </source>
</evidence>
<reference evidence="1 2" key="1">
    <citation type="submission" date="2018-10" db="EMBL/GenBank/DDBJ databases">
        <title>Genome sequencing of Pedobacter jejuensis TNB23.</title>
        <authorList>
            <person name="Cho Y.-J."/>
            <person name="Cho A."/>
            <person name="Kim O.-S."/>
        </authorList>
    </citation>
    <scope>NUCLEOTIDE SEQUENCE [LARGE SCALE GENOMIC DNA]</scope>
    <source>
        <strain evidence="1 2">TNB23</strain>
    </source>
</reference>
<dbReference type="RefSeq" id="WP_123207182.1">
    <property type="nucleotide sequence ID" value="NZ_RBEE01000043.1"/>
</dbReference>
<organism evidence="1 2">
    <name type="scientific">Pedobacter jejuensis</name>
    <dbReference type="NCBI Taxonomy" id="1268550"/>
    <lineage>
        <taxon>Bacteria</taxon>
        <taxon>Pseudomonadati</taxon>
        <taxon>Bacteroidota</taxon>
        <taxon>Sphingobacteriia</taxon>
        <taxon>Sphingobacteriales</taxon>
        <taxon>Sphingobacteriaceae</taxon>
        <taxon>Pedobacter</taxon>
    </lineage>
</organism>